<evidence type="ECO:0000259" key="1">
    <source>
        <dbReference type="Pfam" id="PF16012"/>
    </source>
</evidence>
<proteinExistence type="predicted"/>
<evidence type="ECO:0000313" key="2">
    <source>
        <dbReference type="EMBL" id="CAH1259537.1"/>
    </source>
</evidence>
<reference evidence="2" key="1">
    <citation type="submission" date="2022-01" db="EMBL/GenBank/DDBJ databases">
        <authorList>
            <person name="King R."/>
        </authorList>
    </citation>
    <scope>NUCLEOTIDE SEQUENCE</scope>
</reference>
<gene>
    <name evidence="2" type="ORF">DIABBA_LOCUS2798</name>
</gene>
<dbReference type="AlphaFoldDB" id="A0A9P0GUM5"/>
<dbReference type="OrthoDB" id="6764048at2759"/>
<dbReference type="InterPro" id="IPR031961">
    <property type="entry name" value="DUF4780"/>
</dbReference>
<dbReference type="Pfam" id="PF16012">
    <property type="entry name" value="DUF4780"/>
    <property type="match status" value="1"/>
</dbReference>
<sequence length="190" mass="21698">MAVDDIEMKTVVVPVGYPKERLRKFDVIVLKALLNTHIGFMEEKGITGLAIQRLMDRKGAAIVVCRNRYSKEWLDSLIPQLKRRDGRDLRIADLKETVGGGGGEIQAILWVPKHYINDKEYLTKTLAKENPGLETGHWVIKSRKNKKTGVQIYINQDDVSCLKKLNMEPLFERKRVKVEIAFPKISQING</sequence>
<keyword evidence="3" id="KW-1185">Reference proteome</keyword>
<name>A0A9P0GUM5_DIABA</name>
<dbReference type="EMBL" id="OU898277">
    <property type="protein sequence ID" value="CAH1259537.1"/>
    <property type="molecule type" value="Genomic_DNA"/>
</dbReference>
<accession>A0A9P0GUM5</accession>
<feature type="domain" description="DUF4780" evidence="1">
    <location>
        <begin position="7"/>
        <end position="178"/>
    </location>
</feature>
<evidence type="ECO:0000313" key="3">
    <source>
        <dbReference type="Proteomes" id="UP001153709"/>
    </source>
</evidence>
<organism evidence="2 3">
    <name type="scientific">Diabrotica balteata</name>
    <name type="common">Banded cucumber beetle</name>
    <dbReference type="NCBI Taxonomy" id="107213"/>
    <lineage>
        <taxon>Eukaryota</taxon>
        <taxon>Metazoa</taxon>
        <taxon>Ecdysozoa</taxon>
        <taxon>Arthropoda</taxon>
        <taxon>Hexapoda</taxon>
        <taxon>Insecta</taxon>
        <taxon>Pterygota</taxon>
        <taxon>Neoptera</taxon>
        <taxon>Endopterygota</taxon>
        <taxon>Coleoptera</taxon>
        <taxon>Polyphaga</taxon>
        <taxon>Cucujiformia</taxon>
        <taxon>Chrysomeloidea</taxon>
        <taxon>Chrysomelidae</taxon>
        <taxon>Galerucinae</taxon>
        <taxon>Diabroticina</taxon>
        <taxon>Diabroticites</taxon>
        <taxon>Diabrotica</taxon>
    </lineage>
</organism>
<dbReference type="Proteomes" id="UP001153709">
    <property type="component" value="Chromosome 2"/>
</dbReference>
<protein>
    <recommendedName>
        <fullName evidence="1">DUF4780 domain-containing protein</fullName>
    </recommendedName>
</protein>